<sequence>MRHVLSDVNLLTFRRDTWRILIGSRVHRLPTHSVNLGKRIVHVCRIECGGLHEVERLALGKRGPGVSRDGHEVSEVGFVADEHHDRARVRVVAKLFEPPLDALERRVPRHVVNEEGAHGPAVVRARDGTTERKRHQLPKISTSIKKVAYGLQKLGRVSNSKTLQVQRIMGLTASKLYFQHLLMIISQ</sequence>
<dbReference type="EMBL" id="BKCP01000001">
    <property type="protein sequence ID" value="GER24524.1"/>
    <property type="molecule type" value="Genomic_DNA"/>
</dbReference>
<accession>A0A5A7NV19</accession>
<evidence type="ECO:0000313" key="1">
    <source>
        <dbReference type="EMBL" id="GER24524.1"/>
    </source>
</evidence>
<gene>
    <name evidence="1" type="ORF">STAS_00051</name>
</gene>
<comment type="caution">
    <text evidence="1">The sequence shown here is derived from an EMBL/GenBank/DDBJ whole genome shotgun (WGS) entry which is preliminary data.</text>
</comment>
<reference evidence="2" key="1">
    <citation type="journal article" date="2019" name="Curr. Biol.">
        <title>Genome Sequence of Striga asiatica Provides Insight into the Evolution of Plant Parasitism.</title>
        <authorList>
            <person name="Yoshida S."/>
            <person name="Kim S."/>
            <person name="Wafula E.K."/>
            <person name="Tanskanen J."/>
            <person name="Kim Y.M."/>
            <person name="Honaas L."/>
            <person name="Yang Z."/>
            <person name="Spallek T."/>
            <person name="Conn C.E."/>
            <person name="Ichihashi Y."/>
            <person name="Cheong K."/>
            <person name="Cui S."/>
            <person name="Der J.P."/>
            <person name="Gundlach H."/>
            <person name="Jiao Y."/>
            <person name="Hori C."/>
            <person name="Ishida J.K."/>
            <person name="Kasahara H."/>
            <person name="Kiba T."/>
            <person name="Kim M.S."/>
            <person name="Koo N."/>
            <person name="Laohavisit A."/>
            <person name="Lee Y.H."/>
            <person name="Lumba S."/>
            <person name="McCourt P."/>
            <person name="Mortimer J.C."/>
            <person name="Mutuku J.M."/>
            <person name="Nomura T."/>
            <person name="Sasaki-Sekimoto Y."/>
            <person name="Seto Y."/>
            <person name="Wang Y."/>
            <person name="Wakatake T."/>
            <person name="Sakakibara H."/>
            <person name="Demura T."/>
            <person name="Yamaguchi S."/>
            <person name="Yoneyama K."/>
            <person name="Manabe R.I."/>
            <person name="Nelson D.C."/>
            <person name="Schulman A.H."/>
            <person name="Timko M.P."/>
            <person name="dePamphilis C.W."/>
            <person name="Choi D."/>
            <person name="Shirasu K."/>
        </authorList>
    </citation>
    <scope>NUCLEOTIDE SEQUENCE [LARGE SCALE GENOMIC DNA]</scope>
    <source>
        <strain evidence="2">cv. UVA1</strain>
    </source>
</reference>
<organism evidence="1 2">
    <name type="scientific">Striga asiatica</name>
    <name type="common">Asiatic witchweed</name>
    <name type="synonym">Buchnera asiatica</name>
    <dbReference type="NCBI Taxonomy" id="4170"/>
    <lineage>
        <taxon>Eukaryota</taxon>
        <taxon>Viridiplantae</taxon>
        <taxon>Streptophyta</taxon>
        <taxon>Embryophyta</taxon>
        <taxon>Tracheophyta</taxon>
        <taxon>Spermatophyta</taxon>
        <taxon>Magnoliopsida</taxon>
        <taxon>eudicotyledons</taxon>
        <taxon>Gunneridae</taxon>
        <taxon>Pentapetalae</taxon>
        <taxon>asterids</taxon>
        <taxon>lamiids</taxon>
        <taxon>Lamiales</taxon>
        <taxon>Orobanchaceae</taxon>
        <taxon>Buchnereae</taxon>
        <taxon>Striga</taxon>
    </lineage>
</organism>
<protein>
    <submittedName>
        <fullName evidence="1">Serine/threonine-protein phosphatase 2A activator1</fullName>
    </submittedName>
</protein>
<dbReference type="Proteomes" id="UP000325081">
    <property type="component" value="Unassembled WGS sequence"/>
</dbReference>
<name>A0A5A7NV19_STRAF</name>
<proteinExistence type="predicted"/>
<dbReference type="AlphaFoldDB" id="A0A5A7NV19"/>
<evidence type="ECO:0000313" key="2">
    <source>
        <dbReference type="Proteomes" id="UP000325081"/>
    </source>
</evidence>
<keyword evidence="2" id="KW-1185">Reference proteome</keyword>